<evidence type="ECO:0000256" key="7">
    <source>
        <dbReference type="SAM" id="Phobius"/>
    </source>
</evidence>
<dbReference type="Proteomes" id="UP000270678">
    <property type="component" value="Chromosome"/>
</dbReference>
<dbReference type="Pfam" id="PF07681">
    <property type="entry name" value="DoxX"/>
    <property type="match status" value="1"/>
</dbReference>
<accession>A0A3S9V5Z6</accession>
<dbReference type="GO" id="GO:0005886">
    <property type="term" value="C:plasma membrane"/>
    <property type="evidence" value="ECO:0007669"/>
    <property type="project" value="UniProtKB-SubCell"/>
</dbReference>
<dbReference type="InterPro" id="IPR032808">
    <property type="entry name" value="DoxX"/>
</dbReference>
<sequence length="134" mass="14617">MTKNIIVSTIARVVLGILFLAHGIDKLHMGLSNVEAWFDSIGVPGVFAYAVAIIELVGGVMLIMGIFTRYVSAMFVMVLLGAIFTAKPSVGLLGNGQMAGYELDLSFIIISMYLIVAERSPLSLDYLFRRKRDA</sequence>
<keyword evidence="3" id="KW-1003">Cell membrane</keyword>
<protein>
    <submittedName>
        <fullName evidence="8">DoxX family protein</fullName>
    </submittedName>
</protein>
<gene>
    <name evidence="8" type="ORF">EI981_28385</name>
</gene>
<dbReference type="InterPro" id="IPR051907">
    <property type="entry name" value="DoxX-like_oxidoreductase"/>
</dbReference>
<dbReference type="EMBL" id="CP034346">
    <property type="protein sequence ID" value="AZS17962.1"/>
    <property type="molecule type" value="Genomic_DNA"/>
</dbReference>
<organism evidence="8 9">
    <name type="scientific">Paenibacillus lutimineralis</name>
    <dbReference type="NCBI Taxonomy" id="2707005"/>
    <lineage>
        <taxon>Bacteria</taxon>
        <taxon>Bacillati</taxon>
        <taxon>Bacillota</taxon>
        <taxon>Bacilli</taxon>
        <taxon>Bacillales</taxon>
        <taxon>Paenibacillaceae</taxon>
        <taxon>Paenibacillus</taxon>
    </lineage>
</organism>
<reference evidence="9" key="1">
    <citation type="submission" date="2018-12" db="EMBL/GenBank/DDBJ databases">
        <title>Complete genome sequence of Paenibacillus sp. MBLB1234.</title>
        <authorList>
            <person name="Nam Y.-D."/>
            <person name="Kang J."/>
            <person name="Chung W.-H."/>
            <person name="Park Y.S."/>
        </authorList>
    </citation>
    <scope>NUCLEOTIDE SEQUENCE [LARGE SCALE GENOMIC DNA]</scope>
    <source>
        <strain evidence="9">MBLB1234</strain>
    </source>
</reference>
<evidence type="ECO:0000256" key="2">
    <source>
        <dbReference type="ARBA" id="ARBA00006679"/>
    </source>
</evidence>
<keyword evidence="4 7" id="KW-0812">Transmembrane</keyword>
<keyword evidence="5 7" id="KW-1133">Transmembrane helix</keyword>
<feature type="transmembrane region" description="Helical" evidence="7">
    <location>
        <begin position="47"/>
        <end position="67"/>
    </location>
</feature>
<feature type="transmembrane region" description="Helical" evidence="7">
    <location>
        <begin position="105"/>
        <end position="128"/>
    </location>
</feature>
<feature type="transmembrane region" description="Helical" evidence="7">
    <location>
        <begin position="74"/>
        <end position="93"/>
    </location>
</feature>
<dbReference type="PANTHER" id="PTHR33452:SF1">
    <property type="entry name" value="INNER MEMBRANE PROTEIN YPHA-RELATED"/>
    <property type="match status" value="1"/>
</dbReference>
<evidence type="ECO:0000256" key="1">
    <source>
        <dbReference type="ARBA" id="ARBA00004651"/>
    </source>
</evidence>
<name>A0A3S9V5Z6_9BACL</name>
<evidence type="ECO:0000313" key="8">
    <source>
        <dbReference type="EMBL" id="AZS17962.1"/>
    </source>
</evidence>
<dbReference type="AlphaFoldDB" id="A0A3S9V5Z6"/>
<comment type="subcellular location">
    <subcellularLocation>
        <location evidence="1">Cell membrane</location>
        <topology evidence="1">Multi-pass membrane protein</topology>
    </subcellularLocation>
</comment>
<proteinExistence type="inferred from homology"/>
<keyword evidence="9" id="KW-1185">Reference proteome</keyword>
<evidence type="ECO:0000256" key="3">
    <source>
        <dbReference type="ARBA" id="ARBA00022475"/>
    </source>
</evidence>
<keyword evidence="6 7" id="KW-0472">Membrane</keyword>
<dbReference type="PANTHER" id="PTHR33452">
    <property type="entry name" value="OXIDOREDUCTASE CATD-RELATED"/>
    <property type="match status" value="1"/>
</dbReference>
<dbReference type="OrthoDB" id="886570at2"/>
<evidence type="ECO:0000256" key="5">
    <source>
        <dbReference type="ARBA" id="ARBA00022989"/>
    </source>
</evidence>
<evidence type="ECO:0000256" key="6">
    <source>
        <dbReference type="ARBA" id="ARBA00023136"/>
    </source>
</evidence>
<dbReference type="KEGG" id="plut:EI981_28385"/>
<evidence type="ECO:0000256" key="4">
    <source>
        <dbReference type="ARBA" id="ARBA00022692"/>
    </source>
</evidence>
<comment type="similarity">
    <text evidence="2">Belongs to the DoxX family.</text>
</comment>
<evidence type="ECO:0000313" key="9">
    <source>
        <dbReference type="Proteomes" id="UP000270678"/>
    </source>
</evidence>
<dbReference type="RefSeq" id="WP_127004016.1">
    <property type="nucleotide sequence ID" value="NZ_CP034346.1"/>
</dbReference>